<dbReference type="AlphaFoldDB" id="A0A3G9JZ27"/>
<reference evidence="7" key="1">
    <citation type="submission" date="2018-11" db="EMBL/GenBank/DDBJ databases">
        <title>Comparative genomics of Parolsenella catena and Libanicoccus massiliensis: Reclassification of Libanicoccus massiliensis as Parolsenella massiliensis comb. nov.</title>
        <authorList>
            <person name="Sakamoto M."/>
            <person name="Ikeyama N."/>
            <person name="Murakami T."/>
            <person name="Mori H."/>
            <person name="Yuki M."/>
            <person name="Ohkuma M."/>
        </authorList>
    </citation>
    <scope>NUCLEOTIDE SEQUENCE [LARGE SCALE GENOMIC DNA]</scope>
    <source>
        <strain evidence="7">JCM 31932</strain>
    </source>
</reference>
<dbReference type="InterPro" id="IPR036565">
    <property type="entry name" value="Mur-like_cat_sf"/>
</dbReference>
<gene>
    <name evidence="6" type="primary">murE_2</name>
    <name evidence="6" type="ORF">Pcatena_13480</name>
</gene>
<feature type="domain" description="Mur ligase central" evidence="5">
    <location>
        <begin position="121"/>
        <end position="261"/>
    </location>
</feature>
<proteinExistence type="predicted"/>
<name>A0A3G9JZ27_9ACTN</name>
<dbReference type="InterPro" id="IPR013221">
    <property type="entry name" value="Mur_ligase_cen"/>
</dbReference>
<dbReference type="PROSITE" id="PS01011">
    <property type="entry name" value="FOLYLPOLYGLU_SYNT_1"/>
    <property type="match status" value="1"/>
</dbReference>
<dbReference type="GeneID" id="88849486"/>
<dbReference type="Gene3D" id="3.90.190.20">
    <property type="entry name" value="Mur ligase, C-terminal domain"/>
    <property type="match status" value="1"/>
</dbReference>
<dbReference type="GO" id="GO:0005524">
    <property type="term" value="F:ATP binding"/>
    <property type="evidence" value="ECO:0007669"/>
    <property type="project" value="UniProtKB-KW"/>
</dbReference>
<evidence type="ECO:0000259" key="4">
    <source>
        <dbReference type="Pfam" id="PF02875"/>
    </source>
</evidence>
<dbReference type="Gene3D" id="3.40.1190.10">
    <property type="entry name" value="Mur-like, catalytic domain"/>
    <property type="match status" value="1"/>
</dbReference>
<keyword evidence="7" id="KW-1185">Reference proteome</keyword>
<dbReference type="SUPFAM" id="SSF63418">
    <property type="entry name" value="MurE/MurF N-terminal domain"/>
    <property type="match status" value="1"/>
</dbReference>
<dbReference type="PANTHER" id="PTHR23135:SF4">
    <property type="entry name" value="UDP-N-ACETYLMURAMOYL-L-ALANYL-D-GLUTAMATE--2,6-DIAMINOPIMELATE LIGASE MURE HOMOLOG, CHLOROPLASTIC"/>
    <property type="match status" value="1"/>
</dbReference>
<dbReference type="InterPro" id="IPR036615">
    <property type="entry name" value="Mur_ligase_C_dom_sf"/>
</dbReference>
<dbReference type="InterPro" id="IPR018109">
    <property type="entry name" value="Folylpolyglutamate_synth_CS"/>
</dbReference>
<dbReference type="OrthoDB" id="9800958at2"/>
<dbReference type="SUPFAM" id="SSF53623">
    <property type="entry name" value="MurD-like peptide ligases, catalytic domain"/>
    <property type="match status" value="1"/>
</dbReference>
<keyword evidence="1 6" id="KW-0436">Ligase</keyword>
<accession>A0A3G9JZ27</accession>
<dbReference type="InterPro" id="IPR004101">
    <property type="entry name" value="Mur_ligase_C"/>
</dbReference>
<evidence type="ECO:0000313" key="7">
    <source>
        <dbReference type="Proteomes" id="UP000273154"/>
    </source>
</evidence>
<sequence>MLCAPTTLLGLCSLLEDQGILVRGIEDEADAPVTGAACDSRFAREGNVFFCKGRAFRTSYLASALEAGAVAYACEQDRADELAQAAPGAPAIVVSDMRRAMALVSARAFGRPDLDVPQVGITGTKGKSTTAYMLRSIIDAAGGTRSCGIIGSIDTYDGIEDAESTNTTPEAPDLWRHLANARDAQLSAMVMEVSSQALKYDRTLGVQLDVAAFLNIGSDHISPVEHPTFEDYFASKLRIFSQCHRAVVNLGTSNLERVLDAAHRGAAGDGHDAPKLVCVSAAGPEAVECGSCDMVFPDIWATDVEPRGASLAFVAHGTTADGHPTSDPAEKAWELPVVIGFPGLFNVENALVAIACAELLGIDRAFIAQGLASCRVPGRMELIGKPESQVLCVVDYAHNALSYQKFFASMAKEFPGRRIVALIGAPGGKAYERRVELPREAARWASHIVVAEEDPAHDSNEGICREMDANVPADATLADGTPVTHEYVLDRQQAVARCLDVALSYGQPALVCLLGKGDETLIHRGDEFQPMVPDGEAFRRAAAERGVEL</sequence>
<evidence type="ECO:0000256" key="1">
    <source>
        <dbReference type="ARBA" id="ARBA00022598"/>
    </source>
</evidence>
<protein>
    <submittedName>
        <fullName evidence="6">UDP-N-acetylmuramoylalanyl-D-glutamate--2, 6-diaminopimelate ligase</fullName>
    </submittedName>
</protein>
<feature type="domain" description="Mur ligase C-terminal" evidence="4">
    <location>
        <begin position="378"/>
        <end position="517"/>
    </location>
</feature>
<dbReference type="Gene3D" id="3.40.1390.10">
    <property type="entry name" value="MurE/MurF, N-terminal domain"/>
    <property type="match status" value="1"/>
</dbReference>
<dbReference type="Pfam" id="PF02875">
    <property type="entry name" value="Mur_ligase_C"/>
    <property type="match status" value="1"/>
</dbReference>
<keyword evidence="3" id="KW-0067">ATP-binding</keyword>
<evidence type="ECO:0000259" key="5">
    <source>
        <dbReference type="Pfam" id="PF08245"/>
    </source>
</evidence>
<evidence type="ECO:0000256" key="3">
    <source>
        <dbReference type="ARBA" id="ARBA00022840"/>
    </source>
</evidence>
<dbReference type="PANTHER" id="PTHR23135">
    <property type="entry name" value="MUR LIGASE FAMILY MEMBER"/>
    <property type="match status" value="1"/>
</dbReference>
<keyword evidence="2" id="KW-0547">Nucleotide-binding</keyword>
<evidence type="ECO:0000313" key="6">
    <source>
        <dbReference type="EMBL" id="BBH50761.1"/>
    </source>
</evidence>
<dbReference type="EMBL" id="AP019367">
    <property type="protein sequence ID" value="BBH50761.1"/>
    <property type="molecule type" value="Genomic_DNA"/>
</dbReference>
<dbReference type="Pfam" id="PF08245">
    <property type="entry name" value="Mur_ligase_M"/>
    <property type="match status" value="1"/>
</dbReference>
<dbReference type="GO" id="GO:0004326">
    <property type="term" value="F:tetrahydrofolylpolyglutamate synthase activity"/>
    <property type="evidence" value="ECO:0007669"/>
    <property type="project" value="InterPro"/>
</dbReference>
<dbReference type="KEGG" id="pcat:Pcatena_13480"/>
<dbReference type="InterPro" id="IPR035911">
    <property type="entry name" value="MurE/MurF_N"/>
</dbReference>
<organism evidence="6 7">
    <name type="scientific">Parolsenella catena</name>
    <dbReference type="NCBI Taxonomy" id="2003188"/>
    <lineage>
        <taxon>Bacteria</taxon>
        <taxon>Bacillati</taxon>
        <taxon>Actinomycetota</taxon>
        <taxon>Coriobacteriia</taxon>
        <taxon>Coriobacteriales</taxon>
        <taxon>Atopobiaceae</taxon>
        <taxon>Parolsenella</taxon>
    </lineage>
</organism>
<dbReference type="RefSeq" id="WP_126422842.1">
    <property type="nucleotide sequence ID" value="NZ_AP019367.1"/>
</dbReference>
<dbReference type="SUPFAM" id="SSF53244">
    <property type="entry name" value="MurD-like peptide ligases, peptide-binding domain"/>
    <property type="match status" value="1"/>
</dbReference>
<evidence type="ECO:0000256" key="2">
    <source>
        <dbReference type="ARBA" id="ARBA00022741"/>
    </source>
</evidence>
<dbReference type="Proteomes" id="UP000273154">
    <property type="component" value="Chromosome"/>
</dbReference>